<evidence type="ECO:0000259" key="2">
    <source>
        <dbReference type="PROSITE" id="PS50195"/>
    </source>
</evidence>
<dbReference type="PROSITE" id="PS50195">
    <property type="entry name" value="PX"/>
    <property type="match status" value="1"/>
</dbReference>
<proteinExistence type="predicted"/>
<dbReference type="Pfam" id="PF00787">
    <property type="entry name" value="PX"/>
    <property type="match status" value="1"/>
</dbReference>
<evidence type="ECO:0000256" key="1">
    <source>
        <dbReference type="SAM" id="MobiDB-lite"/>
    </source>
</evidence>
<reference evidence="3" key="1">
    <citation type="submission" date="2013-12" db="EMBL/GenBank/DDBJ databases">
        <title>The Genome Sequence of Aphanomyces astaci APO3.</title>
        <authorList>
            <consortium name="The Broad Institute Genomics Platform"/>
            <person name="Russ C."/>
            <person name="Tyler B."/>
            <person name="van West P."/>
            <person name="Dieguez-Uribeondo J."/>
            <person name="Young S.K."/>
            <person name="Zeng Q."/>
            <person name="Gargeya S."/>
            <person name="Fitzgerald M."/>
            <person name="Abouelleil A."/>
            <person name="Alvarado L."/>
            <person name="Chapman S.B."/>
            <person name="Gainer-Dewar J."/>
            <person name="Goldberg J."/>
            <person name="Griggs A."/>
            <person name="Gujja S."/>
            <person name="Hansen M."/>
            <person name="Howarth C."/>
            <person name="Imamovic A."/>
            <person name="Ireland A."/>
            <person name="Larimer J."/>
            <person name="McCowan C."/>
            <person name="Murphy C."/>
            <person name="Pearson M."/>
            <person name="Poon T.W."/>
            <person name="Priest M."/>
            <person name="Roberts A."/>
            <person name="Saif S."/>
            <person name="Shea T."/>
            <person name="Sykes S."/>
            <person name="Wortman J."/>
            <person name="Nusbaum C."/>
            <person name="Birren B."/>
        </authorList>
    </citation>
    <scope>NUCLEOTIDE SEQUENCE [LARGE SCALE GENOMIC DNA]</scope>
    <source>
        <strain evidence="3">APO3</strain>
    </source>
</reference>
<name>W4GFI8_APHAT</name>
<evidence type="ECO:0000313" key="3">
    <source>
        <dbReference type="EMBL" id="ETV78026.1"/>
    </source>
</evidence>
<feature type="domain" description="PX" evidence="2">
    <location>
        <begin position="29"/>
        <end position="169"/>
    </location>
</feature>
<protein>
    <recommendedName>
        <fullName evidence="2">PX domain-containing protein</fullName>
    </recommendedName>
</protein>
<feature type="compositionally biased region" description="Polar residues" evidence="1">
    <location>
        <begin position="190"/>
        <end position="200"/>
    </location>
</feature>
<feature type="region of interest" description="Disordered" evidence="1">
    <location>
        <begin position="172"/>
        <end position="216"/>
    </location>
</feature>
<dbReference type="RefSeq" id="XP_009832363.1">
    <property type="nucleotide sequence ID" value="XM_009834061.1"/>
</dbReference>
<accession>W4GFI8</accession>
<organism evidence="3">
    <name type="scientific">Aphanomyces astaci</name>
    <name type="common">Crayfish plague agent</name>
    <dbReference type="NCBI Taxonomy" id="112090"/>
    <lineage>
        <taxon>Eukaryota</taxon>
        <taxon>Sar</taxon>
        <taxon>Stramenopiles</taxon>
        <taxon>Oomycota</taxon>
        <taxon>Saprolegniomycetes</taxon>
        <taxon>Saprolegniales</taxon>
        <taxon>Verrucalvaceae</taxon>
        <taxon>Aphanomyces</taxon>
    </lineage>
</organism>
<dbReference type="AlphaFoldDB" id="W4GFI8"/>
<gene>
    <name evidence="3" type="ORF">H257_08243</name>
</gene>
<dbReference type="InterPro" id="IPR001683">
    <property type="entry name" value="PX_dom"/>
</dbReference>
<dbReference type="SUPFAM" id="SSF64268">
    <property type="entry name" value="PX domain"/>
    <property type="match status" value="1"/>
</dbReference>
<sequence>MPHISSSTMAPVDRSNLSRSGVITSGADNTSSDGIVVFIPAALKRPSHTLYCICVKVDETPHGGGSAEWSVNRRYSQFLELRKQILQFLQRSPTCPGCQSMTRAVGAFPFPPKAFFRTNKLVRQRTKDLQTFVEIVIARTFSTAPKCVTCGIGTMNLVWPFFNRGAQYISRQSTHLPPTPHASRTAHHISPSSKSQAANKSKTKPEATSDCSTTDSVQDMNDYEVHRRTTHRIADAVSMDEYSADPVFLTCRSDHSSSTVATNDTSLVQLQYRSLKQDKAAFLLRSTSETTTEHESTTAMALSYLDGAEKCTDPRTSVATVEQALDEVIIADGHANTKEQKMFRLSTMWEAFELDDIQRDLVSTRTTKFGILV</sequence>
<dbReference type="Gene3D" id="3.30.1520.10">
    <property type="entry name" value="Phox-like domain"/>
    <property type="match status" value="1"/>
</dbReference>
<dbReference type="InterPro" id="IPR036871">
    <property type="entry name" value="PX_dom_sf"/>
</dbReference>
<dbReference type="OrthoDB" id="153314at2759"/>
<dbReference type="GeneID" id="20810239"/>
<dbReference type="GO" id="GO:0035091">
    <property type="term" value="F:phosphatidylinositol binding"/>
    <property type="evidence" value="ECO:0007669"/>
    <property type="project" value="InterPro"/>
</dbReference>
<dbReference type="EMBL" id="KI913131">
    <property type="protein sequence ID" value="ETV78026.1"/>
    <property type="molecule type" value="Genomic_DNA"/>
</dbReference>
<dbReference type="VEuPathDB" id="FungiDB:H257_08243"/>